<dbReference type="NCBIfam" id="NF033563">
    <property type="entry name" value="transpos_IS30"/>
    <property type="match status" value="1"/>
</dbReference>
<dbReference type="InterPro" id="IPR036397">
    <property type="entry name" value="RNaseH_sf"/>
</dbReference>
<dbReference type="InterPro" id="IPR012337">
    <property type="entry name" value="RNaseH-like_sf"/>
</dbReference>
<evidence type="ECO:0000259" key="1">
    <source>
        <dbReference type="PROSITE" id="PS50994"/>
    </source>
</evidence>
<reference evidence="2" key="1">
    <citation type="submission" date="2020-04" db="EMBL/GenBank/DDBJ databases">
        <authorList>
            <person name="Zhang T."/>
        </authorList>
    </citation>
    <scope>NUCLEOTIDE SEQUENCE</scope>
    <source>
        <strain evidence="2">HKST-UBA17</strain>
    </source>
</reference>
<comment type="caution">
    <text evidence="2">The sequence shown here is derived from an EMBL/GenBank/DDBJ whole genome shotgun (WGS) entry which is preliminary data.</text>
</comment>
<reference evidence="2" key="2">
    <citation type="journal article" date="2021" name="Microbiome">
        <title>Successional dynamics and alternative stable states in a saline activated sludge microbial community over 9 years.</title>
        <authorList>
            <person name="Wang Y."/>
            <person name="Ye J."/>
            <person name="Ju F."/>
            <person name="Liu L."/>
            <person name="Boyd J.A."/>
            <person name="Deng Y."/>
            <person name="Parks D.H."/>
            <person name="Jiang X."/>
            <person name="Yin X."/>
            <person name="Woodcroft B.J."/>
            <person name="Tyson G.W."/>
            <person name="Hugenholtz P."/>
            <person name="Polz M.F."/>
            <person name="Zhang T."/>
        </authorList>
    </citation>
    <scope>NUCLEOTIDE SEQUENCE</scope>
    <source>
        <strain evidence="2">HKST-UBA17</strain>
    </source>
</reference>
<protein>
    <submittedName>
        <fullName evidence="2">IS30 family transposase</fullName>
    </submittedName>
</protein>
<dbReference type="PANTHER" id="PTHR10948:SF23">
    <property type="entry name" value="TRANSPOSASE INSI FOR INSERTION SEQUENCE ELEMENT IS30A-RELATED"/>
    <property type="match status" value="1"/>
</dbReference>
<dbReference type="EMBL" id="JAGQLN010000015">
    <property type="protein sequence ID" value="MCA9377063.1"/>
    <property type="molecule type" value="Genomic_DNA"/>
</dbReference>
<proteinExistence type="predicted"/>
<dbReference type="GO" id="GO:0015074">
    <property type="term" value="P:DNA integration"/>
    <property type="evidence" value="ECO:0007669"/>
    <property type="project" value="InterPro"/>
</dbReference>
<dbReference type="GO" id="GO:0004803">
    <property type="term" value="F:transposase activity"/>
    <property type="evidence" value="ECO:0007669"/>
    <property type="project" value="TreeGrafter"/>
</dbReference>
<dbReference type="GO" id="GO:0032196">
    <property type="term" value="P:transposition"/>
    <property type="evidence" value="ECO:0007669"/>
    <property type="project" value="TreeGrafter"/>
</dbReference>
<sequence>MRVDSITADNGLENAKHEEISQQLNVKFYFCHPYSSLEKGTIENRIGVIHRYFPKGTDLASLSLRQIQQLEEKLNNRPMKCLNYLTPLQALRKEEVML</sequence>
<evidence type="ECO:0000313" key="2">
    <source>
        <dbReference type="EMBL" id="MCA9377063.1"/>
    </source>
</evidence>
<accession>A0A955I5G8</accession>
<dbReference type="InterPro" id="IPR053392">
    <property type="entry name" value="Transposase_IS30-like"/>
</dbReference>
<dbReference type="GO" id="GO:0005829">
    <property type="term" value="C:cytosol"/>
    <property type="evidence" value="ECO:0007669"/>
    <property type="project" value="TreeGrafter"/>
</dbReference>
<dbReference type="SUPFAM" id="SSF53098">
    <property type="entry name" value="Ribonuclease H-like"/>
    <property type="match status" value="1"/>
</dbReference>
<dbReference type="PANTHER" id="PTHR10948">
    <property type="entry name" value="TRANSPOSASE"/>
    <property type="match status" value="1"/>
</dbReference>
<dbReference type="InterPro" id="IPR001584">
    <property type="entry name" value="Integrase_cat-core"/>
</dbReference>
<dbReference type="AlphaFoldDB" id="A0A955I5G8"/>
<dbReference type="Gene3D" id="3.30.420.10">
    <property type="entry name" value="Ribonuclease H-like superfamily/Ribonuclease H"/>
    <property type="match status" value="1"/>
</dbReference>
<dbReference type="PROSITE" id="PS50994">
    <property type="entry name" value="INTEGRASE"/>
    <property type="match status" value="1"/>
</dbReference>
<feature type="domain" description="Integrase catalytic" evidence="1">
    <location>
        <begin position="1"/>
        <end position="95"/>
    </location>
</feature>
<dbReference type="GO" id="GO:0003676">
    <property type="term" value="F:nucleic acid binding"/>
    <property type="evidence" value="ECO:0007669"/>
    <property type="project" value="InterPro"/>
</dbReference>
<gene>
    <name evidence="2" type="ORF">KC685_04040</name>
</gene>
<organism evidence="2 3">
    <name type="scientific">Candidatus Dojkabacteria bacterium</name>
    <dbReference type="NCBI Taxonomy" id="2099670"/>
    <lineage>
        <taxon>Bacteria</taxon>
        <taxon>Candidatus Dojkabacteria</taxon>
    </lineage>
</organism>
<dbReference type="Proteomes" id="UP000741282">
    <property type="component" value="Unassembled WGS sequence"/>
</dbReference>
<name>A0A955I5G8_9BACT</name>
<dbReference type="InterPro" id="IPR051917">
    <property type="entry name" value="Transposase-Integrase"/>
</dbReference>
<evidence type="ECO:0000313" key="3">
    <source>
        <dbReference type="Proteomes" id="UP000741282"/>
    </source>
</evidence>